<dbReference type="PANTHER" id="PTHR28610:SF1">
    <property type="entry name" value="DRAXIN"/>
    <property type="match status" value="1"/>
</dbReference>
<evidence type="ECO:0000256" key="1">
    <source>
        <dbReference type="ARBA" id="ARBA00022473"/>
    </source>
</evidence>
<accession>A0A643CJ17</accession>
<evidence type="ECO:0008006" key="8">
    <source>
        <dbReference type="Google" id="ProtNLM"/>
    </source>
</evidence>
<dbReference type="GO" id="GO:0090090">
    <property type="term" value="P:negative regulation of canonical Wnt signaling pathway"/>
    <property type="evidence" value="ECO:0007669"/>
    <property type="project" value="TreeGrafter"/>
</dbReference>
<organism evidence="6 7">
    <name type="scientific">Balaenoptera physalus</name>
    <name type="common">Fin whale</name>
    <name type="synonym">Balaena physalus</name>
    <dbReference type="NCBI Taxonomy" id="9770"/>
    <lineage>
        <taxon>Eukaryota</taxon>
        <taxon>Metazoa</taxon>
        <taxon>Chordata</taxon>
        <taxon>Craniata</taxon>
        <taxon>Vertebrata</taxon>
        <taxon>Euteleostomi</taxon>
        <taxon>Mammalia</taxon>
        <taxon>Eutheria</taxon>
        <taxon>Laurasiatheria</taxon>
        <taxon>Artiodactyla</taxon>
        <taxon>Whippomorpha</taxon>
        <taxon>Cetacea</taxon>
        <taxon>Mysticeti</taxon>
        <taxon>Balaenopteridae</taxon>
        <taxon>Balaenoptera</taxon>
    </lineage>
</organism>
<comment type="caution">
    <text evidence="6">The sequence shown here is derived from an EMBL/GenBank/DDBJ whole genome shotgun (WGS) entry which is preliminary data.</text>
</comment>
<keyword evidence="3" id="KW-0732">Signal</keyword>
<dbReference type="Pfam" id="PF15550">
    <property type="entry name" value="Draxin"/>
    <property type="match status" value="1"/>
</dbReference>
<name>A0A643CJ17_BALPH</name>
<feature type="non-terminal residue" evidence="6">
    <location>
        <position position="1"/>
    </location>
</feature>
<proteinExistence type="predicted"/>
<evidence type="ECO:0000256" key="4">
    <source>
        <dbReference type="ARBA" id="ARBA00023180"/>
    </source>
</evidence>
<dbReference type="PANTHER" id="PTHR28610">
    <property type="entry name" value="DRAXIN"/>
    <property type="match status" value="1"/>
</dbReference>
<evidence type="ECO:0000313" key="6">
    <source>
        <dbReference type="EMBL" id="KAB0400134.1"/>
    </source>
</evidence>
<keyword evidence="2" id="KW-0964">Secreted</keyword>
<dbReference type="Proteomes" id="UP000437017">
    <property type="component" value="Unassembled WGS sequence"/>
</dbReference>
<evidence type="ECO:0000256" key="3">
    <source>
        <dbReference type="ARBA" id="ARBA00022729"/>
    </source>
</evidence>
<feature type="region of interest" description="Disordered" evidence="5">
    <location>
        <begin position="28"/>
        <end position="47"/>
    </location>
</feature>
<dbReference type="GO" id="GO:0021516">
    <property type="term" value="P:dorsal spinal cord development"/>
    <property type="evidence" value="ECO:0007669"/>
    <property type="project" value="TreeGrafter"/>
</dbReference>
<evidence type="ECO:0000313" key="7">
    <source>
        <dbReference type="Proteomes" id="UP000437017"/>
    </source>
</evidence>
<dbReference type="EMBL" id="SGJD01001395">
    <property type="protein sequence ID" value="KAB0400134.1"/>
    <property type="molecule type" value="Genomic_DNA"/>
</dbReference>
<dbReference type="GO" id="GO:0016055">
    <property type="term" value="P:Wnt signaling pathway"/>
    <property type="evidence" value="ECO:0007669"/>
    <property type="project" value="InterPro"/>
</dbReference>
<protein>
    <recommendedName>
        <fullName evidence="8">Draxin</fullName>
    </recommendedName>
</protein>
<dbReference type="GO" id="GO:0021528">
    <property type="term" value="P:commissural neuron differentiation in spinal cord"/>
    <property type="evidence" value="ECO:0007669"/>
    <property type="project" value="TreeGrafter"/>
</dbReference>
<evidence type="ECO:0000256" key="5">
    <source>
        <dbReference type="SAM" id="MobiDB-lite"/>
    </source>
</evidence>
<keyword evidence="4" id="KW-0325">Glycoprotein</keyword>
<dbReference type="GO" id="GO:0005576">
    <property type="term" value="C:extracellular region"/>
    <property type="evidence" value="ECO:0007669"/>
    <property type="project" value="InterPro"/>
</dbReference>
<feature type="region of interest" description="Disordered" evidence="5">
    <location>
        <begin position="145"/>
        <end position="175"/>
    </location>
</feature>
<keyword evidence="1" id="KW-0217">Developmental protein</keyword>
<keyword evidence="7" id="KW-1185">Reference proteome</keyword>
<dbReference type="InterPro" id="IPR029094">
    <property type="entry name" value="Draxin"/>
</dbReference>
<dbReference type="OrthoDB" id="9931375at2759"/>
<dbReference type="AlphaFoldDB" id="A0A643CJ17"/>
<dbReference type="GO" id="GO:0030900">
    <property type="term" value="P:forebrain development"/>
    <property type="evidence" value="ECO:0007669"/>
    <property type="project" value="TreeGrafter"/>
</dbReference>
<reference evidence="6 7" key="1">
    <citation type="journal article" date="2019" name="PLoS ONE">
        <title>Genomic analyses reveal an absence of contemporary introgressive admixture between fin whales and blue whales, despite known hybrids.</title>
        <authorList>
            <person name="Westbury M.V."/>
            <person name="Petersen B."/>
            <person name="Lorenzen E.D."/>
        </authorList>
    </citation>
    <scope>NUCLEOTIDE SEQUENCE [LARGE SCALE GENOMIC DNA]</scope>
    <source>
        <strain evidence="6">FinWhale-01</strain>
    </source>
</reference>
<evidence type="ECO:0000256" key="2">
    <source>
        <dbReference type="ARBA" id="ARBA00022525"/>
    </source>
</evidence>
<sequence>WGCGCHHQAGLQAARGRGAAAWAESCRPAAGQGSAPGADTALPREAEPVSRVREAGNVGPAVGRYGVVGGKQIKLLCFLLLVSGRALVRGPSSLMKKVELSEDQAPDAAMEESSTSLAPTILYLTSFKAAPATEESLILPVTSLWPQAHPRPDGEKHRGKLSSDGNETSPAEGEPCDHHQDCLPGTCCDLREHLCTPHNRGLNNKCFDDCMCVEGLRCYVKFHRNRRVTRRKGRCVEPETANGDQGSFINV</sequence>
<dbReference type="GO" id="GO:0007411">
    <property type="term" value="P:axon guidance"/>
    <property type="evidence" value="ECO:0007669"/>
    <property type="project" value="InterPro"/>
</dbReference>
<gene>
    <name evidence="6" type="ORF">E2I00_010279</name>
</gene>